<evidence type="ECO:0000313" key="1">
    <source>
        <dbReference type="EMBL" id="RMB93002.1"/>
    </source>
</evidence>
<keyword evidence="2" id="KW-1185">Reference proteome</keyword>
<organism evidence="1 2">
    <name type="scientific">Hirundo rustica rustica</name>
    <dbReference type="NCBI Taxonomy" id="333673"/>
    <lineage>
        <taxon>Eukaryota</taxon>
        <taxon>Metazoa</taxon>
        <taxon>Chordata</taxon>
        <taxon>Craniata</taxon>
        <taxon>Vertebrata</taxon>
        <taxon>Euteleostomi</taxon>
        <taxon>Archelosauria</taxon>
        <taxon>Archosauria</taxon>
        <taxon>Dinosauria</taxon>
        <taxon>Saurischia</taxon>
        <taxon>Theropoda</taxon>
        <taxon>Coelurosauria</taxon>
        <taxon>Aves</taxon>
        <taxon>Neognathae</taxon>
        <taxon>Neoaves</taxon>
        <taxon>Telluraves</taxon>
        <taxon>Australaves</taxon>
        <taxon>Passeriformes</taxon>
        <taxon>Sylvioidea</taxon>
        <taxon>Hirundinidae</taxon>
        <taxon>Hirundo</taxon>
    </lineage>
</organism>
<dbReference type="Pfam" id="PF00607">
    <property type="entry name" value="Gag_p24"/>
    <property type="match status" value="1"/>
</dbReference>
<proteinExistence type="predicted"/>
<comment type="caution">
    <text evidence="1">The sequence shown here is derived from an EMBL/GenBank/DDBJ whole genome shotgun (WGS) entry which is preliminary data.</text>
</comment>
<dbReference type="AlphaFoldDB" id="A0A3M0IWY8"/>
<dbReference type="Gene3D" id="1.10.375.10">
    <property type="entry name" value="Human Immunodeficiency Virus Type 1 Capsid Protein"/>
    <property type="match status" value="1"/>
</dbReference>
<dbReference type="InterPro" id="IPR008919">
    <property type="entry name" value="Retrov_capsid_N"/>
</dbReference>
<name>A0A3M0IWY8_HIRRU</name>
<protein>
    <submittedName>
        <fullName evidence="1">Uncharacterized protein</fullName>
    </submittedName>
</protein>
<dbReference type="GO" id="GO:0016032">
    <property type="term" value="P:viral process"/>
    <property type="evidence" value="ECO:0007669"/>
    <property type="project" value="InterPro"/>
</dbReference>
<dbReference type="STRING" id="333673.A0A3M0IWY8"/>
<accession>A0A3M0IWY8</accession>
<reference evidence="1 2" key="1">
    <citation type="submission" date="2018-07" db="EMBL/GenBank/DDBJ databases">
        <title>A high quality draft genome assembly of the barn swallow (H. rustica rustica).</title>
        <authorList>
            <person name="Formenti G."/>
            <person name="Chiara M."/>
            <person name="Poveda L."/>
            <person name="Francoijs K.-J."/>
            <person name="Bonisoli-Alquati A."/>
            <person name="Canova L."/>
            <person name="Gianfranceschi L."/>
            <person name="Horner D.S."/>
            <person name="Saino N."/>
        </authorList>
    </citation>
    <scope>NUCLEOTIDE SEQUENCE [LARGE SCALE GENOMIC DNA]</scope>
    <source>
        <strain evidence="1">Chelidonia</strain>
        <tissue evidence="1">Blood</tissue>
    </source>
</reference>
<dbReference type="Proteomes" id="UP000269221">
    <property type="component" value="Unassembled WGS sequence"/>
</dbReference>
<dbReference type="SUPFAM" id="SSF47943">
    <property type="entry name" value="Retrovirus capsid protein, N-terminal core domain"/>
    <property type="match status" value="1"/>
</dbReference>
<gene>
    <name evidence="1" type="ORF">DUI87_30508</name>
</gene>
<evidence type="ECO:0000313" key="2">
    <source>
        <dbReference type="Proteomes" id="UP000269221"/>
    </source>
</evidence>
<dbReference type="EMBL" id="QRBI01000214">
    <property type="protein sequence ID" value="RMB93002.1"/>
    <property type="molecule type" value="Genomic_DNA"/>
</dbReference>
<sequence length="257" mass="28476">MTPGSLVTPYCPTVERSCANIFQSKTVTVACKPPAGFGVKEVKLDISIQGEIGKNHHNCDPLTNQPTDPVCCSHECSRNITGLCDEALTFFHLKVPPGYPSGLTKELQEFILWESVWKKQLEALLKHYKSEDGQAHFTGVANTRSNITIIAHSKWPQGWELVPVNGVISGIEGVATSMHSKRSIIIEGPEGQIATWKAVMDLRDKVAKYGQGSSEVMQMIKVINADLLVPYDTRHLAQMLLQPVQLEVFEANRRQLL</sequence>